<dbReference type="SUPFAM" id="SSF46955">
    <property type="entry name" value="Putative DNA-binding domain"/>
    <property type="match status" value="1"/>
</dbReference>
<evidence type="ECO:0000256" key="4">
    <source>
        <dbReference type="ARBA" id="ARBA00023163"/>
    </source>
</evidence>
<dbReference type="PROSITE" id="PS50937">
    <property type="entry name" value="HTH_MERR_2"/>
    <property type="match status" value="1"/>
</dbReference>
<evidence type="ECO:0000259" key="5">
    <source>
        <dbReference type="PROSITE" id="PS50937"/>
    </source>
</evidence>
<dbReference type="InterPro" id="IPR000551">
    <property type="entry name" value="MerR-type_HTH_dom"/>
</dbReference>
<dbReference type="PANTHER" id="PTHR30204:SF69">
    <property type="entry name" value="MERR-FAMILY TRANSCRIPTIONAL REGULATOR"/>
    <property type="match status" value="1"/>
</dbReference>
<evidence type="ECO:0000313" key="6">
    <source>
        <dbReference type="EMBL" id="GAA0242945.1"/>
    </source>
</evidence>
<dbReference type="InterPro" id="IPR009061">
    <property type="entry name" value="DNA-bd_dom_put_sf"/>
</dbReference>
<sequence>MRALRYYEEEGLVRPSRGENGYRCYQDADVEVVRQVRGLIEAGMPTRIIRELLPFLDGPGALMPEVPCDHMLGEVASHLEALERRITCLTRNRDALNAYLEAARQLA</sequence>
<dbReference type="Pfam" id="PF13411">
    <property type="entry name" value="MerR_1"/>
    <property type="match status" value="1"/>
</dbReference>
<proteinExistence type="predicted"/>
<keyword evidence="3" id="KW-0238">DNA-binding</keyword>
<evidence type="ECO:0000256" key="3">
    <source>
        <dbReference type="ARBA" id="ARBA00023125"/>
    </source>
</evidence>
<gene>
    <name evidence="6" type="ORF">GCM10010492_47720</name>
</gene>
<keyword evidence="7" id="KW-1185">Reference proteome</keyword>
<organism evidence="6 7">
    <name type="scientific">Saccharothrix mutabilis subsp. mutabilis</name>
    <dbReference type="NCBI Taxonomy" id="66855"/>
    <lineage>
        <taxon>Bacteria</taxon>
        <taxon>Bacillati</taxon>
        <taxon>Actinomycetota</taxon>
        <taxon>Actinomycetes</taxon>
        <taxon>Pseudonocardiales</taxon>
        <taxon>Pseudonocardiaceae</taxon>
        <taxon>Saccharothrix</taxon>
    </lineage>
</organism>
<comment type="caution">
    <text evidence="6">The sequence shown here is derived from an EMBL/GenBank/DDBJ whole genome shotgun (WGS) entry which is preliminary data.</text>
</comment>
<accession>A0ABN0U9H2</accession>
<feature type="domain" description="HTH merR-type" evidence="5">
    <location>
        <begin position="1"/>
        <end position="55"/>
    </location>
</feature>
<dbReference type="Proteomes" id="UP001500416">
    <property type="component" value="Unassembled WGS sequence"/>
</dbReference>
<dbReference type="InterPro" id="IPR047057">
    <property type="entry name" value="MerR_fam"/>
</dbReference>
<name>A0ABN0U9H2_9PSEU</name>
<dbReference type="SMART" id="SM00422">
    <property type="entry name" value="HTH_MERR"/>
    <property type="match status" value="1"/>
</dbReference>
<dbReference type="Gene3D" id="1.10.1660.10">
    <property type="match status" value="1"/>
</dbReference>
<evidence type="ECO:0000256" key="2">
    <source>
        <dbReference type="ARBA" id="ARBA00023015"/>
    </source>
</evidence>
<evidence type="ECO:0000256" key="1">
    <source>
        <dbReference type="ARBA" id="ARBA00022491"/>
    </source>
</evidence>
<keyword evidence="4" id="KW-0804">Transcription</keyword>
<dbReference type="PANTHER" id="PTHR30204">
    <property type="entry name" value="REDOX-CYCLING DRUG-SENSING TRANSCRIPTIONAL ACTIVATOR SOXR"/>
    <property type="match status" value="1"/>
</dbReference>
<dbReference type="EMBL" id="BAAABU010000011">
    <property type="protein sequence ID" value="GAA0242945.1"/>
    <property type="molecule type" value="Genomic_DNA"/>
</dbReference>
<keyword evidence="2" id="KW-0805">Transcription regulation</keyword>
<protein>
    <submittedName>
        <fullName evidence="6">MerR family transcriptional regulator</fullName>
    </submittedName>
</protein>
<reference evidence="6 7" key="1">
    <citation type="journal article" date="2019" name="Int. J. Syst. Evol. Microbiol.">
        <title>The Global Catalogue of Microorganisms (GCM) 10K type strain sequencing project: providing services to taxonomists for standard genome sequencing and annotation.</title>
        <authorList>
            <consortium name="The Broad Institute Genomics Platform"/>
            <consortium name="The Broad Institute Genome Sequencing Center for Infectious Disease"/>
            <person name="Wu L."/>
            <person name="Ma J."/>
        </authorList>
    </citation>
    <scope>NUCLEOTIDE SEQUENCE [LARGE SCALE GENOMIC DNA]</scope>
    <source>
        <strain evidence="6 7">JCM 3380</strain>
    </source>
</reference>
<keyword evidence="1" id="KW-0678">Repressor</keyword>
<evidence type="ECO:0000313" key="7">
    <source>
        <dbReference type="Proteomes" id="UP001500416"/>
    </source>
</evidence>